<dbReference type="InterPro" id="IPR039422">
    <property type="entry name" value="MarR/SlyA-like"/>
</dbReference>
<reference evidence="2 3" key="1">
    <citation type="submission" date="2019-03" db="EMBL/GenBank/DDBJ databases">
        <title>Draft genome of Gammaproteobacteria bacterium LSUCC0057, a member of the SAR92 clade.</title>
        <authorList>
            <person name="Lanclos V.C."/>
            <person name="Doiron C."/>
            <person name="Henson M.W."/>
            <person name="Thrash J.C."/>
        </authorList>
    </citation>
    <scope>NUCLEOTIDE SEQUENCE [LARGE SCALE GENOMIC DNA]</scope>
    <source>
        <strain evidence="2 3">LSUCC0057</strain>
    </source>
</reference>
<evidence type="ECO:0000313" key="3">
    <source>
        <dbReference type="Proteomes" id="UP000298133"/>
    </source>
</evidence>
<dbReference type="InterPro" id="IPR000835">
    <property type="entry name" value="HTH_MarR-typ"/>
</dbReference>
<dbReference type="OrthoDB" id="5296557at2"/>
<dbReference type="SMART" id="SM00347">
    <property type="entry name" value="HTH_MARR"/>
    <property type="match status" value="1"/>
</dbReference>
<dbReference type="Gene3D" id="1.10.10.10">
    <property type="entry name" value="Winged helix-like DNA-binding domain superfamily/Winged helix DNA-binding domain"/>
    <property type="match status" value="1"/>
</dbReference>
<name>A0A4Y8UIS0_9GAMM</name>
<accession>A0A4Y8UIS0</accession>
<proteinExistence type="predicted"/>
<dbReference type="AlphaFoldDB" id="A0A4Y8UIS0"/>
<dbReference type="InterPro" id="IPR036388">
    <property type="entry name" value="WH-like_DNA-bd_sf"/>
</dbReference>
<dbReference type="Proteomes" id="UP000298133">
    <property type="component" value="Unassembled WGS sequence"/>
</dbReference>
<dbReference type="GO" id="GO:0003700">
    <property type="term" value="F:DNA-binding transcription factor activity"/>
    <property type="evidence" value="ECO:0007669"/>
    <property type="project" value="InterPro"/>
</dbReference>
<evidence type="ECO:0000259" key="1">
    <source>
        <dbReference type="PROSITE" id="PS50995"/>
    </source>
</evidence>
<organism evidence="2 3">
    <name type="scientific">Gammaproteobacteria bacterium LSUCC0057</name>
    <dbReference type="NCBI Taxonomy" id="2559237"/>
    <lineage>
        <taxon>Bacteria</taxon>
        <taxon>Pseudomonadati</taxon>
        <taxon>Pseudomonadota</taxon>
        <taxon>Gammaproteobacteria</taxon>
        <taxon>Cellvibrionales</taxon>
        <taxon>Porticoccaceae</taxon>
        <taxon>SAR92 clade</taxon>
    </lineage>
</organism>
<gene>
    <name evidence="2" type="ORF">E3W66_01155</name>
</gene>
<feature type="domain" description="HTH marR-type" evidence="1">
    <location>
        <begin position="19"/>
        <end position="153"/>
    </location>
</feature>
<sequence>MADTILDSEHRGNDSEHQSLRLWLRLLTCSNLVENQLRARLRTEFNSTLPRFDLMAQLYRYPDGLRMGDLSKLMMVSGGNVTGICNQLEKEQLVLREVCSGDRRAFVVKLSKKGLRLFDKMSLAHEGWLVELFAELEQGDIAELMDGLGKIKRSIHQLEPAAS</sequence>
<evidence type="ECO:0000313" key="2">
    <source>
        <dbReference type="EMBL" id="TFH68600.1"/>
    </source>
</evidence>
<dbReference type="EMBL" id="SPIA01000001">
    <property type="protein sequence ID" value="TFH68600.1"/>
    <property type="molecule type" value="Genomic_DNA"/>
</dbReference>
<dbReference type="InterPro" id="IPR036390">
    <property type="entry name" value="WH_DNA-bd_sf"/>
</dbReference>
<dbReference type="SUPFAM" id="SSF46785">
    <property type="entry name" value="Winged helix' DNA-binding domain"/>
    <property type="match status" value="1"/>
</dbReference>
<comment type="caution">
    <text evidence="2">The sequence shown here is derived from an EMBL/GenBank/DDBJ whole genome shotgun (WGS) entry which is preliminary data.</text>
</comment>
<keyword evidence="3" id="KW-1185">Reference proteome</keyword>
<protein>
    <submittedName>
        <fullName evidence="2">MarR family transcriptional regulator</fullName>
    </submittedName>
</protein>
<dbReference type="PROSITE" id="PS50995">
    <property type="entry name" value="HTH_MARR_2"/>
    <property type="match status" value="1"/>
</dbReference>
<dbReference type="PANTHER" id="PTHR33164:SF43">
    <property type="entry name" value="HTH-TYPE TRANSCRIPTIONAL REPRESSOR YETL"/>
    <property type="match status" value="1"/>
</dbReference>
<dbReference type="GO" id="GO:0006950">
    <property type="term" value="P:response to stress"/>
    <property type="evidence" value="ECO:0007669"/>
    <property type="project" value="TreeGrafter"/>
</dbReference>
<dbReference type="Pfam" id="PF01047">
    <property type="entry name" value="MarR"/>
    <property type="match status" value="1"/>
</dbReference>
<dbReference type="PANTHER" id="PTHR33164">
    <property type="entry name" value="TRANSCRIPTIONAL REGULATOR, MARR FAMILY"/>
    <property type="match status" value="1"/>
</dbReference>